<gene>
    <name evidence="1" type="ORF">LH47_02039</name>
</gene>
<name>A0A0D0QWP6_9BACL</name>
<protein>
    <recommendedName>
        <fullName evidence="3">Phage-like element PBSX protein xkdS</fullName>
    </recommendedName>
</protein>
<dbReference type="Pfam" id="PF10934">
    <property type="entry name" value="Sheath_initiator"/>
    <property type="match status" value="1"/>
</dbReference>
<dbReference type="AlphaFoldDB" id="A0A0D0QWP6"/>
<evidence type="ECO:0000313" key="2">
    <source>
        <dbReference type="Proteomes" id="UP000032102"/>
    </source>
</evidence>
<dbReference type="Gene3D" id="3.10.450.40">
    <property type="match status" value="1"/>
</dbReference>
<sequence length="140" mass="15549">MALAPVNLDELNANDATETAVIGPSKTYRIDFDRGEMGGLINDDEAILQFIQKAIMTARSRFFIYDDEYGCELEDVVGKNVSNELLEEEVPRLIKEAIEYDDRIESASNFVIERSGDQLQVTFNVALTNGKVLEGVGVNV</sequence>
<reference evidence="1 2" key="1">
    <citation type="submission" date="2015-01" db="EMBL/GenBank/DDBJ databases">
        <title>Draft genome of Anoxybacillus thermarum strain AF/04.</title>
        <authorList>
            <person name="Poli A."/>
            <person name="Nicolaus B."/>
            <person name="Chan K.-G."/>
            <person name="Kahar U.M."/>
            <person name="Yaakob A.S."/>
            <person name="Chan C.S."/>
            <person name="Goh K.M."/>
        </authorList>
    </citation>
    <scope>NUCLEOTIDE SEQUENCE [LARGE SCALE GENOMIC DNA]</scope>
    <source>
        <strain evidence="1 2">AF/04</strain>
    </source>
</reference>
<comment type="caution">
    <text evidence="1">The sequence shown here is derived from an EMBL/GenBank/DDBJ whole genome shotgun (WGS) entry which is preliminary data.</text>
</comment>
<evidence type="ECO:0000313" key="1">
    <source>
        <dbReference type="EMBL" id="KIQ93889.1"/>
    </source>
</evidence>
<proteinExistence type="predicted"/>
<evidence type="ECO:0008006" key="3">
    <source>
        <dbReference type="Google" id="ProtNLM"/>
    </source>
</evidence>
<dbReference type="PATRIC" id="fig|404937.3.peg.2165"/>
<keyword evidence="2" id="KW-1185">Reference proteome</keyword>
<dbReference type="Proteomes" id="UP000032102">
    <property type="component" value="Unassembled WGS sequence"/>
</dbReference>
<accession>A0A0D0QWP6</accession>
<dbReference type="SUPFAM" id="SSF160719">
    <property type="entry name" value="gpW/gp25-like"/>
    <property type="match status" value="1"/>
</dbReference>
<dbReference type="InterPro" id="IPR020288">
    <property type="entry name" value="Sheath_initiator"/>
</dbReference>
<dbReference type="RefSeq" id="WP_043967131.1">
    <property type="nucleotide sequence ID" value="NZ_JXTH01000041.1"/>
</dbReference>
<organism evidence="1 2">
    <name type="scientific">Anoxybacillus thermarum</name>
    <dbReference type="NCBI Taxonomy" id="404937"/>
    <lineage>
        <taxon>Bacteria</taxon>
        <taxon>Bacillati</taxon>
        <taxon>Bacillota</taxon>
        <taxon>Bacilli</taxon>
        <taxon>Bacillales</taxon>
        <taxon>Anoxybacillaceae</taxon>
        <taxon>Anoxybacillus</taxon>
    </lineage>
</organism>
<dbReference type="EMBL" id="JXTH01000041">
    <property type="protein sequence ID" value="KIQ93889.1"/>
    <property type="molecule type" value="Genomic_DNA"/>
</dbReference>